<name>A0A0H2X7H8_XANC8</name>
<gene>
    <name evidence="6" type="ordered locus">XC_1443</name>
</gene>
<dbReference type="RefSeq" id="WP_011037803.1">
    <property type="nucleotide sequence ID" value="NC_007086.1"/>
</dbReference>
<dbReference type="InterPro" id="IPR036390">
    <property type="entry name" value="WH_DNA-bd_sf"/>
</dbReference>
<dbReference type="EMBL" id="CP000050">
    <property type="protein sequence ID" value="AAY48511.1"/>
    <property type="molecule type" value="Genomic_DNA"/>
</dbReference>
<dbReference type="PANTHER" id="PTHR30537:SF81">
    <property type="entry name" value="TRANSCRIPTIONAL REGULATOR-RELATED"/>
    <property type="match status" value="1"/>
</dbReference>
<dbReference type="AlphaFoldDB" id="A0A0H2X7H8"/>
<dbReference type="Gene3D" id="3.40.190.290">
    <property type="match status" value="1"/>
</dbReference>
<keyword evidence="3" id="KW-0238">DNA-binding</keyword>
<feature type="domain" description="HTH lysR-type" evidence="5">
    <location>
        <begin position="1"/>
        <end position="59"/>
    </location>
</feature>
<accession>A0A0H2X7H8</accession>
<keyword evidence="2" id="KW-0805">Transcription regulation</keyword>
<dbReference type="PROSITE" id="PS50931">
    <property type="entry name" value="HTH_LYSR"/>
    <property type="match status" value="1"/>
</dbReference>
<dbReference type="CDD" id="cd08422">
    <property type="entry name" value="PBP2_CrgA_like"/>
    <property type="match status" value="1"/>
</dbReference>
<dbReference type="InterPro" id="IPR000847">
    <property type="entry name" value="LysR_HTH_N"/>
</dbReference>
<dbReference type="HOGENOM" id="CLU_039613_16_2_6"/>
<proteinExistence type="inferred from homology"/>
<evidence type="ECO:0000313" key="7">
    <source>
        <dbReference type="Proteomes" id="UP000000420"/>
    </source>
</evidence>
<evidence type="ECO:0000256" key="1">
    <source>
        <dbReference type="ARBA" id="ARBA00009437"/>
    </source>
</evidence>
<dbReference type="SUPFAM" id="SSF53850">
    <property type="entry name" value="Periplasmic binding protein-like II"/>
    <property type="match status" value="1"/>
</dbReference>
<dbReference type="GO" id="GO:0006351">
    <property type="term" value="P:DNA-templated transcription"/>
    <property type="evidence" value="ECO:0007669"/>
    <property type="project" value="TreeGrafter"/>
</dbReference>
<dbReference type="InterPro" id="IPR036388">
    <property type="entry name" value="WH-like_DNA-bd_sf"/>
</dbReference>
<reference evidence="6 7" key="1">
    <citation type="journal article" date="2005" name="Genome Res.">
        <title>Comparative and functional genomic analyses of the pathogenicity of phytopathogen Xanthomonas campestris pv. campestris.</title>
        <authorList>
            <person name="Qian W."/>
            <person name="Jia Y."/>
            <person name="Ren S.X."/>
            <person name="He Y.Q."/>
            <person name="Feng J.X."/>
            <person name="Lu L.F."/>
            <person name="Sun Q."/>
            <person name="Ying G."/>
            <person name="Tang D.J."/>
            <person name="Tang H."/>
            <person name="Wu W."/>
            <person name="Hao P."/>
            <person name="Wang L."/>
            <person name="Jiang B.L."/>
            <person name="Zeng S."/>
            <person name="Gu W.Y."/>
            <person name="Lu G."/>
            <person name="Rong L."/>
            <person name="Tian Y."/>
            <person name="Yao Z."/>
            <person name="Fu G."/>
            <person name="Chen B."/>
            <person name="Fang R."/>
            <person name="Qiang B."/>
            <person name="Chen Z."/>
            <person name="Zhao G.P."/>
            <person name="Tang J.L."/>
            <person name="He C."/>
        </authorList>
    </citation>
    <scope>NUCLEOTIDE SEQUENCE [LARGE SCALE GENOMIC DNA]</scope>
    <source>
        <strain evidence="6 7">8004</strain>
    </source>
</reference>
<dbReference type="FunFam" id="1.10.10.10:FF:001208">
    <property type="entry name" value="LysR family transcriptional regulator"/>
    <property type="match status" value="1"/>
</dbReference>
<dbReference type="GO" id="GO:0043565">
    <property type="term" value="F:sequence-specific DNA binding"/>
    <property type="evidence" value="ECO:0007669"/>
    <property type="project" value="TreeGrafter"/>
</dbReference>
<dbReference type="InterPro" id="IPR005119">
    <property type="entry name" value="LysR_subst-bd"/>
</dbReference>
<dbReference type="Gene3D" id="1.10.10.10">
    <property type="entry name" value="Winged helix-like DNA-binding domain superfamily/Winged helix DNA-binding domain"/>
    <property type="match status" value="1"/>
</dbReference>
<evidence type="ECO:0000259" key="5">
    <source>
        <dbReference type="PROSITE" id="PS50931"/>
    </source>
</evidence>
<evidence type="ECO:0000256" key="2">
    <source>
        <dbReference type="ARBA" id="ARBA00023015"/>
    </source>
</evidence>
<evidence type="ECO:0000313" key="6">
    <source>
        <dbReference type="EMBL" id="AAY48511.1"/>
    </source>
</evidence>
<dbReference type="GO" id="GO:0003700">
    <property type="term" value="F:DNA-binding transcription factor activity"/>
    <property type="evidence" value="ECO:0007669"/>
    <property type="project" value="InterPro"/>
</dbReference>
<comment type="similarity">
    <text evidence="1">Belongs to the LysR transcriptional regulatory family.</text>
</comment>
<sequence>MDRLGDIALFLRVLDLGSITAAAHSLDLSVAVASQRLKRLERDLGVRLLHRTTRRMHPTAEGQQLAARGRVLVDDLDALADDLRESAQDVGGTLRVTLSASFGQQYISPLLPEFQARHPRLRISAHLSDDLVDLVKQGFDLAIRIGPLEDSGLVARRIAPNRRTLSASPAYLQRHGTPRTPEELAQHAGVLLMGRDGRQDVWTLQTPEGGQVRVRMQSRFESNFGELMRDAVIAGQGIAVHSYWHIAEDLRAGRLVEVMPDYPPPTSQISAVMPARQLQPPRVRAFVDFLLEHFGETPPWELPSAARGGE</sequence>
<evidence type="ECO:0000256" key="4">
    <source>
        <dbReference type="ARBA" id="ARBA00023163"/>
    </source>
</evidence>
<dbReference type="Pfam" id="PF03466">
    <property type="entry name" value="LysR_substrate"/>
    <property type="match status" value="1"/>
</dbReference>
<organism evidence="6 7">
    <name type="scientific">Xanthomonas campestris pv. campestris (strain 8004)</name>
    <dbReference type="NCBI Taxonomy" id="314565"/>
    <lineage>
        <taxon>Bacteria</taxon>
        <taxon>Pseudomonadati</taxon>
        <taxon>Pseudomonadota</taxon>
        <taxon>Gammaproteobacteria</taxon>
        <taxon>Lysobacterales</taxon>
        <taxon>Lysobacteraceae</taxon>
        <taxon>Xanthomonas</taxon>
    </lineage>
</organism>
<dbReference type="InterPro" id="IPR058163">
    <property type="entry name" value="LysR-type_TF_proteobact-type"/>
</dbReference>
<dbReference type="KEGG" id="xcb:XC_1443"/>
<evidence type="ECO:0000256" key="3">
    <source>
        <dbReference type="ARBA" id="ARBA00023125"/>
    </source>
</evidence>
<protein>
    <submittedName>
        <fullName evidence="6">Transcriptional regulator lysR family</fullName>
    </submittedName>
</protein>
<dbReference type="FunFam" id="3.40.190.290:FF:000001">
    <property type="entry name" value="Transcriptional regulator, LysR family"/>
    <property type="match status" value="1"/>
</dbReference>
<dbReference type="Pfam" id="PF00126">
    <property type="entry name" value="HTH_1"/>
    <property type="match status" value="1"/>
</dbReference>
<keyword evidence="4" id="KW-0804">Transcription</keyword>
<dbReference type="PANTHER" id="PTHR30537">
    <property type="entry name" value="HTH-TYPE TRANSCRIPTIONAL REGULATOR"/>
    <property type="match status" value="1"/>
</dbReference>
<dbReference type="SUPFAM" id="SSF46785">
    <property type="entry name" value="Winged helix' DNA-binding domain"/>
    <property type="match status" value="1"/>
</dbReference>
<dbReference type="Proteomes" id="UP000000420">
    <property type="component" value="Chromosome"/>
</dbReference>